<dbReference type="Gene3D" id="3.30.565.10">
    <property type="entry name" value="Histidine kinase-like ATPase, C-terminal domain"/>
    <property type="match status" value="1"/>
</dbReference>
<dbReference type="RefSeq" id="WP_162889240.1">
    <property type="nucleotide sequence ID" value="NZ_CP021330.1"/>
</dbReference>
<evidence type="ECO:0000256" key="11">
    <source>
        <dbReference type="ARBA" id="ARBA00023136"/>
    </source>
</evidence>
<keyword evidence="11 12" id="KW-0472">Membrane</keyword>
<evidence type="ECO:0000256" key="1">
    <source>
        <dbReference type="ARBA" id="ARBA00000085"/>
    </source>
</evidence>
<dbReference type="InterPro" id="IPR036890">
    <property type="entry name" value="HATPase_C_sf"/>
</dbReference>
<dbReference type="InterPro" id="IPR005467">
    <property type="entry name" value="His_kinase_dom"/>
</dbReference>
<dbReference type="InterPro" id="IPR050736">
    <property type="entry name" value="Sensor_HK_Regulatory"/>
</dbReference>
<evidence type="ECO:0000256" key="7">
    <source>
        <dbReference type="ARBA" id="ARBA00022741"/>
    </source>
</evidence>
<dbReference type="EC" id="2.7.13.3" evidence="3"/>
<dbReference type="PROSITE" id="PS50109">
    <property type="entry name" value="HIS_KIN"/>
    <property type="match status" value="1"/>
</dbReference>
<dbReference type="GO" id="GO:0000155">
    <property type="term" value="F:phosphorelay sensor kinase activity"/>
    <property type="evidence" value="ECO:0007669"/>
    <property type="project" value="InterPro"/>
</dbReference>
<evidence type="ECO:0000313" key="15">
    <source>
        <dbReference type="Proteomes" id="UP000258927"/>
    </source>
</evidence>
<keyword evidence="12" id="KW-1133">Transmembrane helix</keyword>
<feature type="transmembrane region" description="Helical" evidence="12">
    <location>
        <begin position="178"/>
        <end position="201"/>
    </location>
</feature>
<keyword evidence="9" id="KW-0067">ATP-binding</keyword>
<dbReference type="SMART" id="SM00387">
    <property type="entry name" value="HATPase_c"/>
    <property type="match status" value="1"/>
</dbReference>
<dbReference type="Proteomes" id="UP000258927">
    <property type="component" value="Chromosome"/>
</dbReference>
<dbReference type="Gene3D" id="1.10.287.130">
    <property type="match status" value="1"/>
</dbReference>
<dbReference type="EMBL" id="CP021330">
    <property type="protein sequence ID" value="AVX04903.1"/>
    <property type="molecule type" value="Genomic_DNA"/>
</dbReference>
<gene>
    <name evidence="14" type="ORF">MXMO3_02390</name>
</gene>
<dbReference type="SUPFAM" id="SSF55874">
    <property type="entry name" value="ATPase domain of HSP90 chaperone/DNA topoisomerase II/histidine kinase"/>
    <property type="match status" value="1"/>
</dbReference>
<keyword evidence="15" id="KW-1185">Reference proteome</keyword>
<name>A0A2R4MG10_9HYPH</name>
<keyword evidence="12" id="KW-0812">Transmembrane</keyword>
<dbReference type="PANTHER" id="PTHR43711">
    <property type="entry name" value="TWO-COMPONENT HISTIDINE KINASE"/>
    <property type="match status" value="1"/>
</dbReference>
<evidence type="ECO:0000256" key="9">
    <source>
        <dbReference type="ARBA" id="ARBA00022840"/>
    </source>
</evidence>
<dbReference type="GO" id="GO:0005886">
    <property type="term" value="C:plasma membrane"/>
    <property type="evidence" value="ECO:0007669"/>
    <property type="project" value="UniProtKB-SubCell"/>
</dbReference>
<protein>
    <recommendedName>
        <fullName evidence="3">histidine kinase</fullName>
        <ecNumber evidence="3">2.7.13.3</ecNumber>
    </recommendedName>
</protein>
<dbReference type="PRINTS" id="PR00344">
    <property type="entry name" value="BCTRLSENSOR"/>
</dbReference>
<evidence type="ECO:0000256" key="4">
    <source>
        <dbReference type="ARBA" id="ARBA00022475"/>
    </source>
</evidence>
<keyword evidence="6" id="KW-0808">Transferase</keyword>
<evidence type="ECO:0000256" key="3">
    <source>
        <dbReference type="ARBA" id="ARBA00012438"/>
    </source>
</evidence>
<evidence type="ECO:0000259" key="13">
    <source>
        <dbReference type="PROSITE" id="PS50109"/>
    </source>
</evidence>
<comment type="subcellular location">
    <subcellularLocation>
        <location evidence="2">Cell membrane</location>
    </subcellularLocation>
</comment>
<keyword evidence="4" id="KW-1003">Cell membrane</keyword>
<dbReference type="KEGG" id="mmyr:MXMO3_02390"/>
<dbReference type="InterPro" id="IPR004358">
    <property type="entry name" value="Sig_transdc_His_kin-like_C"/>
</dbReference>
<evidence type="ECO:0000256" key="5">
    <source>
        <dbReference type="ARBA" id="ARBA00022553"/>
    </source>
</evidence>
<keyword evidence="10" id="KW-0902">Two-component regulatory system</keyword>
<dbReference type="SUPFAM" id="SSF47384">
    <property type="entry name" value="Homodimeric domain of signal transducing histidine kinase"/>
    <property type="match status" value="1"/>
</dbReference>
<feature type="transmembrane region" description="Helical" evidence="12">
    <location>
        <begin position="7"/>
        <end position="30"/>
    </location>
</feature>
<dbReference type="AlphaFoldDB" id="A0A2R4MG10"/>
<keyword evidence="5" id="KW-0597">Phosphoprotein</keyword>
<feature type="domain" description="Histidine kinase" evidence="13">
    <location>
        <begin position="226"/>
        <end position="442"/>
    </location>
</feature>
<proteinExistence type="predicted"/>
<dbReference type="FunFam" id="3.30.565.10:FF:000023">
    <property type="entry name" value="PAS domain-containing sensor histidine kinase"/>
    <property type="match status" value="1"/>
</dbReference>
<dbReference type="InterPro" id="IPR036097">
    <property type="entry name" value="HisK_dim/P_sf"/>
</dbReference>
<dbReference type="STRING" id="1122213.GCA_000423365_00069"/>
<keyword evidence="7" id="KW-0547">Nucleotide-binding</keyword>
<dbReference type="GO" id="GO:0005524">
    <property type="term" value="F:ATP binding"/>
    <property type="evidence" value="ECO:0007669"/>
    <property type="project" value="UniProtKB-KW"/>
</dbReference>
<evidence type="ECO:0000256" key="12">
    <source>
        <dbReference type="SAM" id="Phobius"/>
    </source>
</evidence>
<dbReference type="PANTHER" id="PTHR43711:SF1">
    <property type="entry name" value="HISTIDINE KINASE 1"/>
    <property type="match status" value="1"/>
</dbReference>
<evidence type="ECO:0000313" key="14">
    <source>
        <dbReference type="EMBL" id="AVX04903.1"/>
    </source>
</evidence>
<comment type="catalytic activity">
    <reaction evidence="1">
        <text>ATP + protein L-histidine = ADP + protein N-phospho-L-histidine.</text>
        <dbReference type="EC" id="2.7.13.3"/>
    </reaction>
</comment>
<accession>A0A2R4MG10</accession>
<evidence type="ECO:0000256" key="6">
    <source>
        <dbReference type="ARBA" id="ARBA00022679"/>
    </source>
</evidence>
<dbReference type="InterPro" id="IPR003594">
    <property type="entry name" value="HATPase_dom"/>
</dbReference>
<organism evidence="14 15">
    <name type="scientific">Maritalea myrionectae</name>
    <dbReference type="NCBI Taxonomy" id="454601"/>
    <lineage>
        <taxon>Bacteria</taxon>
        <taxon>Pseudomonadati</taxon>
        <taxon>Pseudomonadota</taxon>
        <taxon>Alphaproteobacteria</taxon>
        <taxon>Hyphomicrobiales</taxon>
        <taxon>Devosiaceae</taxon>
        <taxon>Maritalea</taxon>
    </lineage>
</organism>
<evidence type="ECO:0000256" key="2">
    <source>
        <dbReference type="ARBA" id="ARBA00004236"/>
    </source>
</evidence>
<sequence>MTPSRRAAIGYVLTGFAIVSFAVLLGFALMRLSSTEAETRRSVTDNMVWVLERTRSTTLLLDKAVASDVANMPYEADRQLQYDLLLSRLSQLLEGPQARHLEQIGFKQTIADHQKAVLAIERDIADLKQGNVDAAMQIHEVTAPLVTDLGQAANRSMVVHWDETGARSDAINASIAQVIVSVIALYGLGLLICVIMVRALLDKHLAQQALLHEQKMREAYRSFIDLVSHQFRTPLAVIDSSMQRISRDRAAMTRDEIVQRAGRVRHAVANLTRLMEMTLKSIRLEGGQLEVSMQTCDTAELINGVAARQRELTPERRIEVQIAPETPQNLVTDPLLVEQILTNLLSNAIKYSPANEVVNIVTRAEPDRLAISVHDMGIGMSKDEQSRVFTRFFRAKTARNISGIGLGLNISQKLSDLLGGTLRFQSQQGVGSTFTLSLPLTN</sequence>
<evidence type="ECO:0000256" key="10">
    <source>
        <dbReference type="ARBA" id="ARBA00023012"/>
    </source>
</evidence>
<keyword evidence="8 14" id="KW-0418">Kinase</keyword>
<reference evidence="14 15" key="1">
    <citation type="submission" date="2017-05" db="EMBL/GenBank/DDBJ databases">
        <title>Genome Analysis of Maritalea myrionectae HL2708#5.</title>
        <authorList>
            <consortium name="Cotde Inc.-PKNU"/>
            <person name="Jang D."/>
            <person name="Oh H.-M."/>
        </authorList>
    </citation>
    <scope>NUCLEOTIDE SEQUENCE [LARGE SCALE GENOMIC DNA]</scope>
    <source>
        <strain evidence="14 15">HL2708#5</strain>
    </source>
</reference>
<evidence type="ECO:0000256" key="8">
    <source>
        <dbReference type="ARBA" id="ARBA00022777"/>
    </source>
</evidence>
<dbReference type="Pfam" id="PF02518">
    <property type="entry name" value="HATPase_c"/>
    <property type="match status" value="1"/>
</dbReference>